<dbReference type="AlphaFoldDB" id="D8K6E0"/>
<dbReference type="STRING" id="105559.Nwat_1575"/>
<dbReference type="eggNOG" id="COG1734">
    <property type="taxonomic scope" value="Bacteria"/>
</dbReference>
<dbReference type="EMBL" id="CP002086">
    <property type="protein sequence ID" value="ADJ28467.1"/>
    <property type="molecule type" value="Genomic_DNA"/>
</dbReference>
<sequence>MKRELSGQQRRELKQKLQQQFNELSEKIRQELRESDNQSYIELAGKVHDQEEASLADLLVDINLAIVDLHIEEIREIEQALMRFPKGSYGICTDCGVDIDYQRLQINPAVKRCFDCQARYERTYQEKAHPTL</sequence>
<keyword evidence="2" id="KW-0863">Zinc-finger</keyword>
<evidence type="ECO:0000256" key="2">
    <source>
        <dbReference type="ARBA" id="ARBA00022771"/>
    </source>
</evidence>
<evidence type="ECO:0000313" key="6">
    <source>
        <dbReference type="EMBL" id="ADJ28467.1"/>
    </source>
</evidence>
<dbReference type="SUPFAM" id="SSF57716">
    <property type="entry name" value="Glucocorticoid receptor-like (DNA-binding domain)"/>
    <property type="match status" value="1"/>
</dbReference>
<reference evidence="6 7" key="1">
    <citation type="submission" date="2010-06" db="EMBL/GenBank/DDBJ databases">
        <title>Complete sequence of chromosome of Nitrosococcus watsoni C-113.</title>
        <authorList>
            <consortium name="US DOE Joint Genome Institute"/>
            <person name="Lucas S."/>
            <person name="Copeland A."/>
            <person name="Lapidus A."/>
            <person name="Cheng J.-F."/>
            <person name="Bruce D."/>
            <person name="Goodwin L."/>
            <person name="Pitluck S."/>
            <person name="Malfatti S.A."/>
            <person name="Chain P.S.G."/>
            <person name="Land M."/>
            <person name="Hauser L."/>
            <person name="Kyrpides N."/>
            <person name="Ivanova N."/>
            <person name="Cambell M.A."/>
            <person name="Heidelberg J.F."/>
            <person name="Klotz M.G."/>
            <person name="Woyke T."/>
        </authorList>
    </citation>
    <scope>NUCLEOTIDE SEQUENCE [LARGE SCALE GENOMIC DNA]</scope>
    <source>
        <strain evidence="6 7">C-113</strain>
    </source>
</reference>
<feature type="zinc finger region" description="dksA C4-type" evidence="4">
    <location>
        <begin position="92"/>
        <end position="116"/>
    </location>
</feature>
<dbReference type="RefSeq" id="WP_013220559.1">
    <property type="nucleotide sequence ID" value="NC_014315.1"/>
</dbReference>
<evidence type="ECO:0000256" key="1">
    <source>
        <dbReference type="ARBA" id="ARBA00022723"/>
    </source>
</evidence>
<name>D8K6E0_NITWC</name>
<dbReference type="PANTHER" id="PTHR33823">
    <property type="entry name" value="RNA POLYMERASE-BINDING TRANSCRIPTION FACTOR DKSA-RELATED"/>
    <property type="match status" value="1"/>
</dbReference>
<dbReference type="Pfam" id="PF01258">
    <property type="entry name" value="zf-dskA_traR"/>
    <property type="match status" value="1"/>
</dbReference>
<evidence type="ECO:0000259" key="5">
    <source>
        <dbReference type="Pfam" id="PF01258"/>
    </source>
</evidence>
<protein>
    <submittedName>
        <fullName evidence="6">Transcriptional regulator, TraR/DksA family</fullName>
    </submittedName>
</protein>
<dbReference type="Proteomes" id="UP000000393">
    <property type="component" value="Chromosome"/>
</dbReference>
<evidence type="ECO:0000256" key="3">
    <source>
        <dbReference type="ARBA" id="ARBA00022833"/>
    </source>
</evidence>
<feature type="domain" description="Zinc finger DksA/TraR C4-type" evidence="5">
    <location>
        <begin position="87"/>
        <end position="122"/>
    </location>
</feature>
<evidence type="ECO:0000256" key="4">
    <source>
        <dbReference type="PROSITE-ProRule" id="PRU00510"/>
    </source>
</evidence>
<dbReference type="PANTHER" id="PTHR33823:SF4">
    <property type="entry name" value="GENERAL STRESS PROTEIN 16O"/>
    <property type="match status" value="1"/>
</dbReference>
<dbReference type="Gene3D" id="1.20.120.910">
    <property type="entry name" value="DksA, coiled-coil domain"/>
    <property type="match status" value="1"/>
</dbReference>
<dbReference type="HOGENOM" id="CLU_043144_4_0_6"/>
<proteinExistence type="predicted"/>
<organism evidence="6 7">
    <name type="scientific">Nitrosococcus watsoni (strain C-113)</name>
    <dbReference type="NCBI Taxonomy" id="105559"/>
    <lineage>
        <taxon>Bacteria</taxon>
        <taxon>Pseudomonadati</taxon>
        <taxon>Pseudomonadota</taxon>
        <taxon>Gammaproteobacteria</taxon>
        <taxon>Chromatiales</taxon>
        <taxon>Chromatiaceae</taxon>
        <taxon>Nitrosococcus</taxon>
    </lineage>
</organism>
<accession>D8K6E0</accession>
<dbReference type="OrthoDB" id="962301at2"/>
<dbReference type="InterPro" id="IPR037187">
    <property type="entry name" value="DnaK_N"/>
</dbReference>
<dbReference type="KEGG" id="nwa:Nwat_1575"/>
<keyword evidence="3" id="KW-0862">Zinc</keyword>
<keyword evidence="1" id="KW-0479">Metal-binding</keyword>
<keyword evidence="7" id="KW-1185">Reference proteome</keyword>
<dbReference type="PROSITE" id="PS51128">
    <property type="entry name" value="ZF_DKSA_2"/>
    <property type="match status" value="1"/>
</dbReference>
<evidence type="ECO:0000313" key="7">
    <source>
        <dbReference type="Proteomes" id="UP000000393"/>
    </source>
</evidence>
<dbReference type="SUPFAM" id="SSF109635">
    <property type="entry name" value="DnaK suppressor protein DksA, alpha-hairpin domain"/>
    <property type="match status" value="1"/>
</dbReference>
<gene>
    <name evidence="6" type="ordered locus">Nwat_1575</name>
</gene>
<dbReference type="InterPro" id="IPR000962">
    <property type="entry name" value="Znf_DskA_TraR"/>
</dbReference>
<dbReference type="GO" id="GO:0008270">
    <property type="term" value="F:zinc ion binding"/>
    <property type="evidence" value="ECO:0007669"/>
    <property type="project" value="UniProtKB-KW"/>
</dbReference>